<dbReference type="AlphaFoldDB" id="A0A081C2X9"/>
<protein>
    <submittedName>
        <fullName evidence="1">Putative esterase</fullName>
    </submittedName>
</protein>
<name>A0A081C2X9_VECG1</name>
<dbReference type="InterPro" id="IPR013783">
    <property type="entry name" value="Ig-like_fold"/>
</dbReference>
<dbReference type="InterPro" id="IPR000801">
    <property type="entry name" value="Esterase-like"/>
</dbReference>
<dbReference type="Gene3D" id="2.60.40.10">
    <property type="entry name" value="Immunoglobulins"/>
    <property type="match status" value="1"/>
</dbReference>
<proteinExistence type="predicted"/>
<dbReference type="STRING" id="1499967.U27_05909"/>
<organism evidence="1">
    <name type="scientific">Vecturithrix granuli</name>
    <dbReference type="NCBI Taxonomy" id="1499967"/>
    <lineage>
        <taxon>Bacteria</taxon>
        <taxon>Candidatus Moduliflexota</taxon>
        <taxon>Candidatus Vecturitrichia</taxon>
        <taxon>Candidatus Vecturitrichales</taxon>
        <taxon>Candidatus Vecturitrichaceae</taxon>
        <taxon>Candidatus Vecturithrix</taxon>
    </lineage>
</organism>
<dbReference type="PANTHER" id="PTHR48098">
    <property type="entry name" value="ENTEROCHELIN ESTERASE-RELATED"/>
    <property type="match status" value="1"/>
</dbReference>
<accession>A0A081C2X9</accession>
<dbReference type="EMBL" id="DF820469">
    <property type="protein sequence ID" value="GAK58934.1"/>
    <property type="molecule type" value="Genomic_DNA"/>
</dbReference>
<gene>
    <name evidence="1" type="ORF">U27_05909</name>
</gene>
<dbReference type="GO" id="GO:0016747">
    <property type="term" value="F:acyltransferase activity, transferring groups other than amino-acyl groups"/>
    <property type="evidence" value="ECO:0007669"/>
    <property type="project" value="TreeGrafter"/>
</dbReference>
<dbReference type="Pfam" id="PF00756">
    <property type="entry name" value="Esterase"/>
    <property type="match status" value="1"/>
</dbReference>
<dbReference type="HOGENOM" id="CLU_037618_2_1_0"/>
<dbReference type="Proteomes" id="UP000030661">
    <property type="component" value="Unassembled WGS sequence"/>
</dbReference>
<sequence length="317" mass="34977">MVTASGDFGDLTLTKDVHDVWSGTTAPLAPAIYRYAFTVDGVRMADPNNPEIKGTSEFLITVPGDPAMPWELRNVPHGHVIQVLYHSQVFNTQRRYFVYTPPGDESTTDRLLVLYLLHGYTDDESTWTAVGKANLIADNLLADGKITLLLIVMPYGQLNSRVSDREALAAEFQEQFERQILTEIIPDVEGTFHAVPDATHRAMAGVSMGGLQAALIGLNYPETFATIGMWSSAFFGDPSLLLARLVAAPDDLKHAFRYVHVGVGQHDPLIAGSNTIDRFLTSHNIVHEFTPTAGTHSWVVWRGYFVDFVSKFSAVAR</sequence>
<dbReference type="eggNOG" id="COG2382">
    <property type="taxonomic scope" value="Bacteria"/>
</dbReference>
<dbReference type="InterPro" id="IPR029058">
    <property type="entry name" value="AB_hydrolase_fold"/>
</dbReference>
<dbReference type="SUPFAM" id="SSF53474">
    <property type="entry name" value="alpha/beta-Hydrolases"/>
    <property type="match status" value="1"/>
</dbReference>
<dbReference type="Gene3D" id="3.40.50.1820">
    <property type="entry name" value="alpha/beta hydrolase"/>
    <property type="match status" value="1"/>
</dbReference>
<reference evidence="1" key="1">
    <citation type="journal article" date="2015" name="PeerJ">
        <title>First genomic representation of candidate bacterial phylum KSB3 points to enhanced environmental sensing as a trigger of wastewater bulking.</title>
        <authorList>
            <person name="Sekiguchi Y."/>
            <person name="Ohashi A."/>
            <person name="Parks D.H."/>
            <person name="Yamauchi T."/>
            <person name="Tyson G.W."/>
            <person name="Hugenholtz P."/>
        </authorList>
    </citation>
    <scope>NUCLEOTIDE SEQUENCE [LARGE SCALE GENOMIC DNA]</scope>
</reference>
<dbReference type="InterPro" id="IPR050583">
    <property type="entry name" value="Mycobacterial_A85_antigen"/>
</dbReference>
<keyword evidence="2" id="KW-1185">Reference proteome</keyword>
<evidence type="ECO:0000313" key="2">
    <source>
        <dbReference type="Proteomes" id="UP000030661"/>
    </source>
</evidence>
<evidence type="ECO:0000313" key="1">
    <source>
        <dbReference type="EMBL" id="GAK58934.1"/>
    </source>
</evidence>
<dbReference type="PANTHER" id="PTHR48098:SF1">
    <property type="entry name" value="DIACYLGLYCEROL ACYLTRANSFERASE_MYCOLYLTRANSFERASE AG85A"/>
    <property type="match status" value="1"/>
</dbReference>